<evidence type="ECO:0000256" key="2">
    <source>
        <dbReference type="ARBA" id="ARBA00022723"/>
    </source>
</evidence>
<feature type="domain" description="Endonuclease/exonuclease/phosphatase" evidence="8">
    <location>
        <begin position="6"/>
        <end position="256"/>
    </location>
</feature>
<dbReference type="SUPFAM" id="SSF56219">
    <property type="entry name" value="DNase I-like"/>
    <property type="match status" value="1"/>
</dbReference>
<feature type="active site" description="Proton acceptor" evidence="5">
    <location>
        <position position="256"/>
    </location>
</feature>
<evidence type="ECO:0000256" key="5">
    <source>
        <dbReference type="PIRSR" id="PIRSR604808-1"/>
    </source>
</evidence>
<feature type="active site" description="Proton donor/acceptor" evidence="5">
    <location>
        <position position="152"/>
    </location>
</feature>
<evidence type="ECO:0000256" key="6">
    <source>
        <dbReference type="PIRSR" id="PIRSR604808-2"/>
    </source>
</evidence>
<name>X5MFD9_9HYPH</name>
<comment type="cofactor">
    <cofactor evidence="6">
        <name>Mg(2+)</name>
        <dbReference type="ChEBI" id="CHEBI:18420"/>
    </cofactor>
    <cofactor evidence="6">
        <name>Mn(2+)</name>
        <dbReference type="ChEBI" id="CHEBI:29035"/>
    </cofactor>
    <text evidence="6">Probably binds two magnesium or manganese ions per subunit.</text>
</comment>
<organism evidence="9 10">
    <name type="scientific">Candidatus Phaeomarinibacter ectocarpi</name>
    <dbReference type="NCBI Taxonomy" id="1458461"/>
    <lineage>
        <taxon>Bacteria</taxon>
        <taxon>Pseudomonadati</taxon>
        <taxon>Pseudomonadota</taxon>
        <taxon>Alphaproteobacteria</taxon>
        <taxon>Hyphomicrobiales</taxon>
        <taxon>Parvibaculaceae</taxon>
        <taxon>Candidatus Phaeomarinibacter</taxon>
    </lineage>
</organism>
<accession>X5MFD9</accession>
<dbReference type="STRING" id="1458461.BN1012_Phect1530"/>
<feature type="site" description="Interaction with DNA substrate" evidence="7">
    <location>
        <position position="256"/>
    </location>
</feature>
<dbReference type="EMBL" id="HG966617">
    <property type="protein sequence ID" value="CDO59744.1"/>
    <property type="molecule type" value="Genomic_DNA"/>
</dbReference>
<evidence type="ECO:0000256" key="7">
    <source>
        <dbReference type="PIRSR" id="PIRSR604808-3"/>
    </source>
</evidence>
<feature type="binding site" evidence="6">
    <location>
        <position position="154"/>
    </location>
    <ligand>
        <name>Mg(2+)</name>
        <dbReference type="ChEBI" id="CHEBI:18420"/>
        <label>1</label>
    </ligand>
</feature>
<feature type="binding site" evidence="6">
    <location>
        <position position="256"/>
    </location>
    <ligand>
        <name>Mg(2+)</name>
        <dbReference type="ChEBI" id="CHEBI:18420"/>
        <label>1</label>
    </ligand>
</feature>
<dbReference type="Proteomes" id="UP000032160">
    <property type="component" value="Chromosome I"/>
</dbReference>
<dbReference type="PROSITE" id="PS51435">
    <property type="entry name" value="AP_NUCLEASE_F1_4"/>
    <property type="match status" value="1"/>
</dbReference>
<dbReference type="RefSeq" id="WP_043950304.1">
    <property type="nucleotide sequence ID" value="NZ_HG966617.1"/>
</dbReference>
<proteinExistence type="inferred from homology"/>
<dbReference type="GO" id="GO:0008311">
    <property type="term" value="F:double-stranded DNA 3'-5' DNA exonuclease activity"/>
    <property type="evidence" value="ECO:0007669"/>
    <property type="project" value="UniProtKB-EC"/>
</dbReference>
<evidence type="ECO:0000313" key="10">
    <source>
        <dbReference type="Proteomes" id="UP000032160"/>
    </source>
</evidence>
<evidence type="ECO:0000256" key="1">
    <source>
        <dbReference type="ARBA" id="ARBA00007092"/>
    </source>
</evidence>
<feature type="site" description="Important for catalytic activity" evidence="7">
    <location>
        <position position="226"/>
    </location>
</feature>
<dbReference type="OrthoDB" id="9803914at2"/>
<dbReference type="Pfam" id="PF03372">
    <property type="entry name" value="Exo_endo_phos"/>
    <property type="match status" value="1"/>
</dbReference>
<gene>
    <name evidence="9" type="ORF">BN1012_Phect1530</name>
</gene>
<feature type="binding site" evidence="6">
    <location>
        <position position="9"/>
    </location>
    <ligand>
        <name>Mg(2+)</name>
        <dbReference type="ChEBI" id="CHEBI:18420"/>
        <label>1</label>
    </ligand>
</feature>
<dbReference type="InterPro" id="IPR036691">
    <property type="entry name" value="Endo/exonu/phosph_ase_sf"/>
</dbReference>
<dbReference type="PANTHER" id="PTHR43250">
    <property type="entry name" value="EXODEOXYRIBONUCLEASE III"/>
    <property type="match status" value="1"/>
</dbReference>
<dbReference type="PROSITE" id="PS00726">
    <property type="entry name" value="AP_NUCLEASE_F1_1"/>
    <property type="match status" value="1"/>
</dbReference>
<reference evidence="9 10" key="1">
    <citation type="journal article" date="2014" name="Front. Genet.">
        <title>Genome and metabolic network of "Candidatus Phaeomarinobacter ectocarpi" Ec32, a new candidate genus of Alphaproteobacteria frequently associated with brown algae.</title>
        <authorList>
            <person name="Dittami S.M."/>
            <person name="Barbeyron T."/>
            <person name="Boyen C."/>
            <person name="Cambefort J."/>
            <person name="Collet G."/>
            <person name="Delage L."/>
            <person name="Gobet A."/>
            <person name="Groisillier A."/>
            <person name="Leblanc C."/>
            <person name="Michel G."/>
            <person name="Scornet D."/>
            <person name="Siegel A."/>
            <person name="Tapia J.E."/>
            <person name="Tonon T."/>
        </authorList>
    </citation>
    <scope>NUCLEOTIDE SEQUENCE [LARGE SCALE GENOMIC DNA]</scope>
    <source>
        <strain evidence="9 10">Ec32</strain>
    </source>
</reference>
<keyword evidence="10" id="KW-1185">Reference proteome</keyword>
<keyword evidence="3 9" id="KW-0378">Hydrolase</keyword>
<dbReference type="NCBIfam" id="TIGR00195">
    <property type="entry name" value="exoDNase_III"/>
    <property type="match status" value="1"/>
</dbReference>
<dbReference type="HOGENOM" id="CLU_027539_0_0_5"/>
<sequence>MSLKIATWNINSVRLRIESVVRLLDHHKPDVLCLQETKCPDDLFPEKAIKAAGYEYIEKSGQKGYHGVAIVARVPLEKASIKRFCGKEDCRHIQATAKGVEIHNFYVPAGGDEPDPEINEKFAHKIQFLEEMASWFKNAKQKTTAKRVVVGDLNVAPLEHDVWSHKQLLKVVSHTPQEVELFDKVLASHKWIDVPRLFTPEEEKLFSWWSYRSKDWQASNRGRRLDHIWASPAMDGMAKSVTTFTDARSWEKPSDHAPVIAEFKL</sequence>
<dbReference type="InterPro" id="IPR005135">
    <property type="entry name" value="Endo/exonuclease/phosphatase"/>
</dbReference>
<dbReference type="PANTHER" id="PTHR43250:SF2">
    <property type="entry name" value="EXODEOXYRIBONUCLEASE III"/>
    <property type="match status" value="1"/>
</dbReference>
<dbReference type="NCBIfam" id="TIGR00633">
    <property type="entry name" value="xth"/>
    <property type="match status" value="1"/>
</dbReference>
<dbReference type="EC" id="3.1.11.2" evidence="9"/>
<evidence type="ECO:0000259" key="8">
    <source>
        <dbReference type="Pfam" id="PF03372"/>
    </source>
</evidence>
<feature type="binding site" evidence="6">
    <location>
        <position position="255"/>
    </location>
    <ligand>
        <name>Mg(2+)</name>
        <dbReference type="ChEBI" id="CHEBI:18420"/>
        <label>1</label>
    </ligand>
</feature>
<comment type="similarity">
    <text evidence="1">Belongs to the DNA repair enzymes AP/ExoA family.</text>
</comment>
<keyword evidence="6" id="KW-0464">Manganese</keyword>
<feature type="active site" evidence="5">
    <location>
        <position position="106"/>
    </location>
</feature>
<dbReference type="GO" id="GO:0004519">
    <property type="term" value="F:endonuclease activity"/>
    <property type="evidence" value="ECO:0007669"/>
    <property type="project" value="InterPro"/>
</dbReference>
<evidence type="ECO:0000256" key="4">
    <source>
        <dbReference type="ARBA" id="ARBA00022842"/>
    </source>
</evidence>
<feature type="site" description="Transition state stabilizer" evidence="7">
    <location>
        <position position="154"/>
    </location>
</feature>
<dbReference type="InterPro" id="IPR037493">
    <property type="entry name" value="ExoIII-like"/>
</dbReference>
<dbReference type="Gene3D" id="3.60.10.10">
    <property type="entry name" value="Endonuclease/exonuclease/phosphatase"/>
    <property type="match status" value="1"/>
</dbReference>
<feature type="binding site" evidence="6">
    <location>
        <position position="152"/>
    </location>
    <ligand>
        <name>Mg(2+)</name>
        <dbReference type="ChEBI" id="CHEBI:18420"/>
        <label>1</label>
    </ligand>
</feature>
<dbReference type="AlphaFoldDB" id="X5MFD9"/>
<dbReference type="GO" id="GO:0003677">
    <property type="term" value="F:DNA binding"/>
    <property type="evidence" value="ECO:0007669"/>
    <property type="project" value="InterPro"/>
</dbReference>
<feature type="binding site" evidence="6">
    <location>
        <position position="36"/>
    </location>
    <ligand>
        <name>Mg(2+)</name>
        <dbReference type="ChEBI" id="CHEBI:18420"/>
        <label>1</label>
    </ligand>
</feature>
<keyword evidence="4 6" id="KW-0460">Magnesium</keyword>
<evidence type="ECO:0000313" key="9">
    <source>
        <dbReference type="EMBL" id="CDO59744.1"/>
    </source>
</evidence>
<keyword evidence="2 6" id="KW-0479">Metal-binding</keyword>
<dbReference type="PATRIC" id="fig|1458461.3.peg.1529"/>
<dbReference type="KEGG" id="pect:BN1012_Phect1530"/>
<protein>
    <submittedName>
        <fullName evidence="9">Exodeoxyribonuclease III</fullName>
        <ecNumber evidence="9">3.1.11.2</ecNumber>
    </submittedName>
</protein>
<dbReference type="GO" id="GO:0046872">
    <property type="term" value="F:metal ion binding"/>
    <property type="evidence" value="ECO:0007669"/>
    <property type="project" value="UniProtKB-KW"/>
</dbReference>
<evidence type="ECO:0000256" key="3">
    <source>
        <dbReference type="ARBA" id="ARBA00022801"/>
    </source>
</evidence>
<dbReference type="CDD" id="cd09086">
    <property type="entry name" value="ExoIII-like_AP-endo"/>
    <property type="match status" value="1"/>
</dbReference>
<dbReference type="InterPro" id="IPR020847">
    <property type="entry name" value="AP_endonuclease_F1_BS"/>
</dbReference>
<dbReference type="InterPro" id="IPR004808">
    <property type="entry name" value="AP_endonuc_1"/>
</dbReference>
<dbReference type="GO" id="GO:0006281">
    <property type="term" value="P:DNA repair"/>
    <property type="evidence" value="ECO:0007669"/>
    <property type="project" value="InterPro"/>
</dbReference>